<accession>A0A3E4QVI7</accession>
<evidence type="ECO:0000313" key="3">
    <source>
        <dbReference type="Proteomes" id="UP000260943"/>
    </source>
</evidence>
<dbReference type="AlphaFoldDB" id="A0A3E4QVI7"/>
<dbReference type="RefSeq" id="WP_117679202.1">
    <property type="nucleotide sequence ID" value="NZ_QSRJ01000003.1"/>
</dbReference>
<organism evidence="2 3">
    <name type="scientific">Collinsella tanakaei</name>
    <dbReference type="NCBI Taxonomy" id="626935"/>
    <lineage>
        <taxon>Bacteria</taxon>
        <taxon>Bacillati</taxon>
        <taxon>Actinomycetota</taxon>
        <taxon>Coriobacteriia</taxon>
        <taxon>Coriobacteriales</taxon>
        <taxon>Coriobacteriaceae</taxon>
        <taxon>Collinsella</taxon>
    </lineage>
</organism>
<proteinExistence type="predicted"/>
<name>A0A3E4QVI7_9ACTN</name>
<sequence length="186" mass="19693">MGSMSLAQSMRRCFSRGRSAADPGLWEEAAGEERAQATVEAAVLLPSFLIVLLLALQPICLLYTTSIMESAASQAARLLITGEDVDDESVQAFVMRRLAAVPDVSIFHEGGPLSWQVELERGSGGAGAVGVSIEGTVKPLPVLGAFASAFGETNAMGDVRLRAEVSYDGRPSWLEGGYGDWISTWG</sequence>
<feature type="domain" description="TadE-like" evidence="1">
    <location>
        <begin position="36"/>
        <end position="77"/>
    </location>
</feature>
<dbReference type="Pfam" id="PF07811">
    <property type="entry name" value="TadE"/>
    <property type="match status" value="1"/>
</dbReference>
<dbReference type="InterPro" id="IPR012495">
    <property type="entry name" value="TadE-like_dom"/>
</dbReference>
<evidence type="ECO:0000313" key="2">
    <source>
        <dbReference type="EMBL" id="RGL11192.1"/>
    </source>
</evidence>
<reference evidence="2 3" key="1">
    <citation type="submission" date="2018-08" db="EMBL/GenBank/DDBJ databases">
        <title>A genome reference for cultivated species of the human gut microbiota.</title>
        <authorList>
            <person name="Zou Y."/>
            <person name="Xue W."/>
            <person name="Luo G."/>
        </authorList>
    </citation>
    <scope>NUCLEOTIDE SEQUENCE [LARGE SCALE GENOMIC DNA]</scope>
    <source>
        <strain evidence="2 3">TF08-14</strain>
    </source>
</reference>
<evidence type="ECO:0000259" key="1">
    <source>
        <dbReference type="Pfam" id="PF07811"/>
    </source>
</evidence>
<comment type="caution">
    <text evidence="2">The sequence shown here is derived from an EMBL/GenBank/DDBJ whole genome shotgun (WGS) entry which is preliminary data.</text>
</comment>
<dbReference type="EMBL" id="QSRJ01000003">
    <property type="protein sequence ID" value="RGL11192.1"/>
    <property type="molecule type" value="Genomic_DNA"/>
</dbReference>
<dbReference type="Proteomes" id="UP000260943">
    <property type="component" value="Unassembled WGS sequence"/>
</dbReference>
<protein>
    <submittedName>
        <fullName evidence="2">Pilus assembly protein</fullName>
    </submittedName>
</protein>
<gene>
    <name evidence="2" type="ORF">DXC81_03505</name>
</gene>